<gene>
    <name evidence="2" type="ORF">Tco_0705761</name>
</gene>
<comment type="caution">
    <text evidence="2">The sequence shown here is derived from an EMBL/GenBank/DDBJ whole genome shotgun (WGS) entry which is preliminary data.</text>
</comment>
<evidence type="ECO:0000313" key="3">
    <source>
        <dbReference type="Proteomes" id="UP001151760"/>
    </source>
</evidence>
<reference evidence="2" key="2">
    <citation type="submission" date="2022-01" db="EMBL/GenBank/DDBJ databases">
        <authorList>
            <person name="Yamashiro T."/>
            <person name="Shiraishi A."/>
            <person name="Satake H."/>
            <person name="Nakayama K."/>
        </authorList>
    </citation>
    <scope>NUCLEOTIDE SEQUENCE</scope>
</reference>
<feature type="region of interest" description="Disordered" evidence="1">
    <location>
        <begin position="264"/>
        <end position="306"/>
    </location>
</feature>
<reference evidence="2" key="1">
    <citation type="journal article" date="2022" name="Int. J. Mol. Sci.">
        <title>Draft Genome of Tanacetum Coccineum: Genomic Comparison of Closely Related Tanacetum-Family Plants.</title>
        <authorList>
            <person name="Yamashiro T."/>
            <person name="Shiraishi A."/>
            <person name="Nakayama K."/>
            <person name="Satake H."/>
        </authorList>
    </citation>
    <scope>NUCLEOTIDE SEQUENCE</scope>
</reference>
<organism evidence="2 3">
    <name type="scientific">Tanacetum coccineum</name>
    <dbReference type="NCBI Taxonomy" id="301880"/>
    <lineage>
        <taxon>Eukaryota</taxon>
        <taxon>Viridiplantae</taxon>
        <taxon>Streptophyta</taxon>
        <taxon>Embryophyta</taxon>
        <taxon>Tracheophyta</taxon>
        <taxon>Spermatophyta</taxon>
        <taxon>Magnoliopsida</taxon>
        <taxon>eudicotyledons</taxon>
        <taxon>Gunneridae</taxon>
        <taxon>Pentapetalae</taxon>
        <taxon>asterids</taxon>
        <taxon>campanulids</taxon>
        <taxon>Asterales</taxon>
        <taxon>Asteraceae</taxon>
        <taxon>Asteroideae</taxon>
        <taxon>Anthemideae</taxon>
        <taxon>Anthemidinae</taxon>
        <taxon>Tanacetum</taxon>
    </lineage>
</organism>
<protein>
    <recommendedName>
        <fullName evidence="4">Timeless N-terminal domain-containing protein</fullName>
    </recommendedName>
</protein>
<sequence length="388" mass="43359">MELSSCGIKDEKDFEGGSTATCRICYKWFAHAVKQRTLDNLITEILLWLLDERVPRMDDGSQLIKVLNVLMLRILDNAERTSSFVVLISLLIPLDPSRWPSPPSNESFATRNRKFSNLVVKCLIKLTKDLQSTIDEVDLDHILQIIHVYLQELGIDEIRRRVGARANDLHMLKTLLYELCKLRGTAIKGHLSMVPIDMEPQPIILAYIDLNLQTLAAARLLTPTRPTGQTQWGDSMGNNPMPAAHCAGAQLKVKSLTDTDQSLKATSKIEKSNGYGSKPESRGVSAKGSKAESIMSVQDKSGPVGSRLAFTPTEPQRERHPMPQPSVIGPTNWNEATPTLSHGFRTFTVSRLHSYPDHITPITREIQAPCRIISGFNSTQKRFTRNKV</sequence>
<accession>A0ABQ4Y6D2</accession>
<feature type="region of interest" description="Disordered" evidence="1">
    <location>
        <begin position="312"/>
        <end position="331"/>
    </location>
</feature>
<evidence type="ECO:0000313" key="2">
    <source>
        <dbReference type="EMBL" id="GJS72920.1"/>
    </source>
</evidence>
<dbReference type="Proteomes" id="UP001151760">
    <property type="component" value="Unassembled WGS sequence"/>
</dbReference>
<dbReference type="EMBL" id="BQNB010010114">
    <property type="protein sequence ID" value="GJS72920.1"/>
    <property type="molecule type" value="Genomic_DNA"/>
</dbReference>
<dbReference type="InterPro" id="IPR045110">
    <property type="entry name" value="XMAP215"/>
</dbReference>
<keyword evidence="3" id="KW-1185">Reference proteome</keyword>
<proteinExistence type="predicted"/>
<evidence type="ECO:0008006" key="4">
    <source>
        <dbReference type="Google" id="ProtNLM"/>
    </source>
</evidence>
<dbReference type="PANTHER" id="PTHR12609">
    <property type="entry name" value="MICROTUBULE ASSOCIATED PROTEIN XMAP215"/>
    <property type="match status" value="1"/>
</dbReference>
<name>A0ABQ4Y6D2_9ASTR</name>
<evidence type="ECO:0000256" key="1">
    <source>
        <dbReference type="SAM" id="MobiDB-lite"/>
    </source>
</evidence>